<keyword evidence="2 9" id="KW-0328">Glycosyltransferase</keyword>
<keyword evidence="4 7" id="KW-0812">Transmembrane</keyword>
<evidence type="ECO:0000313" key="10">
    <source>
        <dbReference type="Proteomes" id="UP000503339"/>
    </source>
</evidence>
<evidence type="ECO:0000256" key="5">
    <source>
        <dbReference type="ARBA" id="ARBA00022989"/>
    </source>
</evidence>
<keyword evidence="10" id="KW-1185">Reference proteome</keyword>
<proteinExistence type="predicted"/>
<evidence type="ECO:0000256" key="3">
    <source>
        <dbReference type="ARBA" id="ARBA00022679"/>
    </source>
</evidence>
<dbReference type="KEGG" id="merd:EB233_11105"/>
<dbReference type="SUPFAM" id="SSF53448">
    <property type="entry name" value="Nucleotide-diphospho-sugar transferases"/>
    <property type="match status" value="1"/>
</dbReference>
<keyword evidence="6 7" id="KW-0472">Membrane</keyword>
<evidence type="ECO:0000259" key="8">
    <source>
        <dbReference type="Pfam" id="PF13632"/>
    </source>
</evidence>
<feature type="transmembrane region" description="Helical" evidence="7">
    <location>
        <begin position="543"/>
        <end position="565"/>
    </location>
</feature>
<dbReference type="Pfam" id="PF13632">
    <property type="entry name" value="Glyco_trans_2_3"/>
    <property type="match status" value="1"/>
</dbReference>
<organism evidence="9 10">
    <name type="scientific">Mesorhizobium erdmanii</name>
    <dbReference type="NCBI Taxonomy" id="1777866"/>
    <lineage>
        <taxon>Bacteria</taxon>
        <taxon>Pseudomonadati</taxon>
        <taxon>Pseudomonadota</taxon>
        <taxon>Alphaproteobacteria</taxon>
        <taxon>Hyphomicrobiales</taxon>
        <taxon>Phyllobacteriaceae</taxon>
        <taxon>Mesorhizobium</taxon>
    </lineage>
</organism>
<accession>A0A6M7UNY9</accession>
<dbReference type="GO" id="GO:0016758">
    <property type="term" value="F:hexosyltransferase activity"/>
    <property type="evidence" value="ECO:0007669"/>
    <property type="project" value="TreeGrafter"/>
</dbReference>
<keyword evidence="5 7" id="KW-1133">Transmembrane helix</keyword>
<feature type="transmembrane region" description="Helical" evidence="7">
    <location>
        <begin position="509"/>
        <end position="531"/>
    </location>
</feature>
<dbReference type="AlphaFoldDB" id="A0A6M7UNY9"/>
<dbReference type="RefSeq" id="WP_064988988.1">
    <property type="nucleotide sequence ID" value="NZ_CP033361.1"/>
</dbReference>
<dbReference type="Proteomes" id="UP000503339">
    <property type="component" value="Chromosome"/>
</dbReference>
<evidence type="ECO:0000256" key="2">
    <source>
        <dbReference type="ARBA" id="ARBA00022676"/>
    </source>
</evidence>
<evidence type="ECO:0000256" key="4">
    <source>
        <dbReference type="ARBA" id="ARBA00022692"/>
    </source>
</evidence>
<dbReference type="InterPro" id="IPR001173">
    <property type="entry name" value="Glyco_trans_2-like"/>
</dbReference>
<reference evidence="9 10" key="1">
    <citation type="submission" date="2018-10" db="EMBL/GenBank/DDBJ databases">
        <authorList>
            <person name="Perry B.J."/>
            <person name="Sullivan J.T."/>
            <person name="Murphy R.J.T."/>
            <person name="Ramsay J.P."/>
            <person name="Ronson C.W."/>
        </authorList>
    </citation>
    <scope>NUCLEOTIDE SEQUENCE [LARGE SCALE GENOMIC DNA]</scope>
    <source>
        <strain evidence="9 10">NZP2014</strain>
    </source>
</reference>
<evidence type="ECO:0000256" key="6">
    <source>
        <dbReference type="ARBA" id="ARBA00023136"/>
    </source>
</evidence>
<feature type="domain" description="Glycosyltransferase 2-like" evidence="8">
    <location>
        <begin position="200"/>
        <end position="385"/>
    </location>
</feature>
<dbReference type="Gene3D" id="3.90.550.10">
    <property type="entry name" value="Spore Coat Polysaccharide Biosynthesis Protein SpsA, Chain A"/>
    <property type="match status" value="1"/>
</dbReference>
<evidence type="ECO:0000256" key="1">
    <source>
        <dbReference type="ARBA" id="ARBA00004141"/>
    </source>
</evidence>
<feature type="transmembrane region" description="Helical" evidence="7">
    <location>
        <begin position="477"/>
        <end position="497"/>
    </location>
</feature>
<feature type="transmembrane region" description="Helical" evidence="7">
    <location>
        <begin position="31"/>
        <end position="51"/>
    </location>
</feature>
<feature type="transmembrane region" description="Helical" evidence="7">
    <location>
        <begin position="364"/>
        <end position="386"/>
    </location>
</feature>
<sequence>MGLPNQTTPDPSRASSEGSLFEAVFAGRRKAINLLGIGVWVLSLAYFWLWWLQPEHIASTGRYIVITIVLLWVTLIPAYFIFIFANARIPAGSGVLPSDWRVAIIVTKTPSEPFSLVRKTLGGALAQRDIGHDTWLADEDPAPETLEWCRKHGVRVSSRKDVPDYHRQSWPRRTRCKEGNLAYFYDHFGYEQYDFVSQFDADHVPSPDYLRHALAPFADPAVGYVSAPSICDANADKSWSARGRLYAEASLHGALQSGYNSGWAPLCIGSHYTVRTAALRAVGGLGPELAEDHSTALLMNSGGWRGVHAVNAIAHGEGPETFADLAVQEFQWSRSLMTILLQYMPRYISGLHGRIRFQFLFSELWYPMFSGMMATMFFMPILALATGRHFANVTYIDFQIHILPLSLTLLVLAYWWRSTGLFRPGDAKILSWEGVAFLFLRWPWALSGSLAAVWDRLSGKVVDFRITPKGVAHTDSLPYRVTTPYVVLALISAFTAWHVEDPGTAGGFYIFNLITAALYGLLTLLVLYRHARENGLPVIPRSLLGLCRALTLVLIALTIFGAAFVNGPKGLAAMNEGIAAFTLTKTVYAPAGAGAGKPGRQIIRFEPKWHGFDDGTPND</sequence>
<dbReference type="EMBL" id="CP033361">
    <property type="protein sequence ID" value="QKC79749.1"/>
    <property type="molecule type" value="Genomic_DNA"/>
</dbReference>
<comment type="subcellular location">
    <subcellularLocation>
        <location evidence="1">Membrane</location>
        <topology evidence="1">Multi-pass membrane protein</topology>
    </subcellularLocation>
</comment>
<dbReference type="InterPro" id="IPR029044">
    <property type="entry name" value="Nucleotide-diphossugar_trans"/>
</dbReference>
<dbReference type="InterPro" id="IPR050321">
    <property type="entry name" value="Glycosyltr_2/OpgH_subfam"/>
</dbReference>
<dbReference type="GO" id="GO:0005886">
    <property type="term" value="C:plasma membrane"/>
    <property type="evidence" value="ECO:0007669"/>
    <property type="project" value="TreeGrafter"/>
</dbReference>
<dbReference type="PANTHER" id="PTHR43867:SF2">
    <property type="entry name" value="CELLULOSE SYNTHASE CATALYTIC SUBUNIT A [UDP-FORMING]"/>
    <property type="match status" value="1"/>
</dbReference>
<name>A0A6M7UNY9_9HYPH</name>
<dbReference type="PANTHER" id="PTHR43867">
    <property type="entry name" value="CELLULOSE SYNTHASE CATALYTIC SUBUNIT A [UDP-FORMING]"/>
    <property type="match status" value="1"/>
</dbReference>
<feature type="transmembrane region" description="Helical" evidence="7">
    <location>
        <begin position="398"/>
        <end position="416"/>
    </location>
</feature>
<gene>
    <name evidence="9" type="ORF">EB233_11105</name>
</gene>
<evidence type="ECO:0000256" key="7">
    <source>
        <dbReference type="SAM" id="Phobius"/>
    </source>
</evidence>
<evidence type="ECO:0000313" key="9">
    <source>
        <dbReference type="EMBL" id="QKC79749.1"/>
    </source>
</evidence>
<feature type="transmembrane region" description="Helical" evidence="7">
    <location>
        <begin position="63"/>
        <end position="85"/>
    </location>
</feature>
<protein>
    <submittedName>
        <fullName evidence="9">N-acetylglucosaminyltransferase</fullName>
    </submittedName>
</protein>
<keyword evidence="3 9" id="KW-0808">Transferase</keyword>